<comment type="caution">
    <text evidence="1">The sequence shown here is derived from an EMBL/GenBank/DDBJ whole genome shotgun (WGS) entry which is preliminary data.</text>
</comment>
<feature type="non-terminal residue" evidence="1">
    <location>
        <position position="1"/>
    </location>
</feature>
<protein>
    <submittedName>
        <fullName evidence="1">Uncharacterized protein</fullName>
    </submittedName>
</protein>
<reference evidence="1" key="1">
    <citation type="journal article" date="2015" name="Nature">
        <title>Complex archaea that bridge the gap between prokaryotes and eukaryotes.</title>
        <authorList>
            <person name="Spang A."/>
            <person name="Saw J.H."/>
            <person name="Jorgensen S.L."/>
            <person name="Zaremba-Niedzwiedzka K."/>
            <person name="Martijn J."/>
            <person name="Lind A.E."/>
            <person name="van Eijk R."/>
            <person name="Schleper C."/>
            <person name="Guy L."/>
            <person name="Ettema T.J."/>
        </authorList>
    </citation>
    <scope>NUCLEOTIDE SEQUENCE</scope>
</reference>
<organism evidence="1">
    <name type="scientific">marine sediment metagenome</name>
    <dbReference type="NCBI Taxonomy" id="412755"/>
    <lineage>
        <taxon>unclassified sequences</taxon>
        <taxon>metagenomes</taxon>
        <taxon>ecological metagenomes</taxon>
    </lineage>
</organism>
<accession>A0A0F9GA12</accession>
<dbReference type="AlphaFoldDB" id="A0A0F9GA12"/>
<sequence>DLMQAFDIDASGGGIGWAEAVLIHHYEDWVAEMGRQSECDIPERPGHGLVYPEGV</sequence>
<dbReference type="EMBL" id="LAZR01020879">
    <property type="protein sequence ID" value="KKL87276.1"/>
    <property type="molecule type" value="Genomic_DNA"/>
</dbReference>
<proteinExistence type="predicted"/>
<evidence type="ECO:0000313" key="1">
    <source>
        <dbReference type="EMBL" id="KKL87276.1"/>
    </source>
</evidence>
<name>A0A0F9GA12_9ZZZZ</name>
<gene>
    <name evidence="1" type="ORF">LCGC14_1936410</name>
</gene>